<organism evidence="1 2">
    <name type="scientific">Trichuris muris</name>
    <name type="common">Mouse whipworm</name>
    <dbReference type="NCBI Taxonomy" id="70415"/>
    <lineage>
        <taxon>Eukaryota</taxon>
        <taxon>Metazoa</taxon>
        <taxon>Ecdysozoa</taxon>
        <taxon>Nematoda</taxon>
        <taxon>Enoplea</taxon>
        <taxon>Dorylaimia</taxon>
        <taxon>Trichinellida</taxon>
        <taxon>Trichuridae</taxon>
        <taxon>Trichuris</taxon>
    </lineage>
</organism>
<accession>A0A5S6QF18</accession>
<name>A0A5S6QF18_TRIMR</name>
<protein>
    <submittedName>
        <fullName evidence="2">Uncharacterized protein</fullName>
    </submittedName>
</protein>
<dbReference type="WBParaSite" id="TMUE_1000005779.1">
    <property type="protein sequence ID" value="TMUE_1000005779.1"/>
    <property type="gene ID" value="WBGene00288007"/>
</dbReference>
<dbReference type="Proteomes" id="UP000046395">
    <property type="component" value="Unassembled WGS sequence"/>
</dbReference>
<dbReference type="AlphaFoldDB" id="A0A5S6QF18"/>
<sequence length="135" mass="15625">MDTGNIKASILQILKASANGETQQRSDDEQIERWSKVIEQLSEDRRRDIIFNVSIWAHGVSHFSHDVYHFLIDAVELKRLMDYLVRISRFHASCASRIEASACDGLSNVITRHHLNDLLDLTDNKYFRPVPRIAY</sequence>
<evidence type="ECO:0000313" key="1">
    <source>
        <dbReference type="Proteomes" id="UP000046395"/>
    </source>
</evidence>
<keyword evidence="1" id="KW-1185">Reference proteome</keyword>
<proteinExistence type="predicted"/>
<evidence type="ECO:0000313" key="2">
    <source>
        <dbReference type="WBParaSite" id="TMUE_1000005779.1"/>
    </source>
</evidence>
<reference evidence="2" key="1">
    <citation type="submission" date="2019-12" db="UniProtKB">
        <authorList>
            <consortium name="WormBaseParasite"/>
        </authorList>
    </citation>
    <scope>IDENTIFICATION</scope>
</reference>